<gene>
    <name evidence="3" type="ORF">EDC24_2434</name>
</gene>
<feature type="coiled-coil region" evidence="1">
    <location>
        <begin position="213"/>
        <end position="240"/>
    </location>
</feature>
<keyword evidence="1" id="KW-0175">Coiled coil</keyword>
<comment type="caution">
    <text evidence="3">The sequence shown here is derived from an EMBL/GenBank/DDBJ whole genome shotgun (WGS) entry which is preliminary data.</text>
</comment>
<accession>A0A3N5BZ79</accession>
<dbReference type="RefSeq" id="WP_124222880.1">
    <property type="nucleotide sequence ID" value="NZ_RKRF01000011.1"/>
</dbReference>
<evidence type="ECO:0000313" key="3">
    <source>
        <dbReference type="EMBL" id="RPF51165.1"/>
    </source>
</evidence>
<sequence length="303" mass="35811">MASVRQKFIVYIISLILLMAIIYSVTYNVKQNHLATQYNEDFLEIKQASDEYIKKVERGLIKEDAEIDVTINYYKSLVDQNTFESSLHTLNQENKYTVLLREKKRLEDLGLTSIESKLDELNRSATNLNIVYLKSQKLEDHINDYLENGVYLDEAKLVFEELEVQNDQLVQELDDFEVDEELAETKKEFKYGLLKRGYFLADEKEAVLSEKRYVETNQTISELETEIEEFKQLAEDTASSTEHDIYLEIIESKEADLKHYIDYSNEYYDKMMDNYDQAYERYLNYQESFNVYPTGTEEQEKGL</sequence>
<keyword evidence="2" id="KW-0472">Membrane</keyword>
<evidence type="ECO:0000256" key="1">
    <source>
        <dbReference type="SAM" id="Coils"/>
    </source>
</evidence>
<feature type="transmembrane region" description="Helical" evidence="2">
    <location>
        <begin position="9"/>
        <end position="29"/>
    </location>
</feature>
<dbReference type="AlphaFoldDB" id="A0A3N5BZ79"/>
<evidence type="ECO:0000256" key="2">
    <source>
        <dbReference type="SAM" id="Phobius"/>
    </source>
</evidence>
<name>A0A3N5BZ79_9BACI</name>
<keyword evidence="4" id="KW-1185">Reference proteome</keyword>
<organism evidence="3 4">
    <name type="scientific">Aquisalibacillus elongatus</name>
    <dbReference type="NCBI Taxonomy" id="485577"/>
    <lineage>
        <taxon>Bacteria</taxon>
        <taxon>Bacillati</taxon>
        <taxon>Bacillota</taxon>
        <taxon>Bacilli</taxon>
        <taxon>Bacillales</taxon>
        <taxon>Bacillaceae</taxon>
        <taxon>Aquisalibacillus</taxon>
    </lineage>
</organism>
<feature type="coiled-coil region" evidence="1">
    <location>
        <begin position="152"/>
        <end position="186"/>
    </location>
</feature>
<proteinExistence type="predicted"/>
<dbReference type="Proteomes" id="UP000276443">
    <property type="component" value="Unassembled WGS sequence"/>
</dbReference>
<keyword evidence="2" id="KW-1133">Transmembrane helix</keyword>
<evidence type="ECO:0000313" key="4">
    <source>
        <dbReference type="Proteomes" id="UP000276443"/>
    </source>
</evidence>
<protein>
    <submittedName>
        <fullName evidence="3">Uncharacterized protein</fullName>
    </submittedName>
</protein>
<keyword evidence="2" id="KW-0812">Transmembrane</keyword>
<reference evidence="3 4" key="1">
    <citation type="submission" date="2018-11" db="EMBL/GenBank/DDBJ databases">
        <title>Genomic Encyclopedia of Type Strains, Phase IV (KMG-IV): sequencing the most valuable type-strain genomes for metagenomic binning, comparative biology and taxonomic classification.</title>
        <authorList>
            <person name="Goeker M."/>
        </authorList>
    </citation>
    <scope>NUCLEOTIDE SEQUENCE [LARGE SCALE GENOMIC DNA]</scope>
    <source>
        <strain evidence="3 4">DSM 18090</strain>
    </source>
</reference>
<dbReference type="EMBL" id="RKRF01000011">
    <property type="protein sequence ID" value="RPF51165.1"/>
    <property type="molecule type" value="Genomic_DNA"/>
</dbReference>